<keyword evidence="1" id="KW-1133">Transmembrane helix</keyword>
<feature type="transmembrane region" description="Helical" evidence="1">
    <location>
        <begin position="194"/>
        <end position="215"/>
    </location>
</feature>
<evidence type="ECO:0000313" key="3">
    <source>
        <dbReference type="Proteomes" id="UP000008076"/>
    </source>
</evidence>
<dbReference type="AlphaFoldDB" id="B0EQ05"/>
<name>B0EQ05_ENTDS</name>
<dbReference type="EMBL" id="DS550329">
    <property type="protein sequence ID" value="EDR23389.1"/>
    <property type="molecule type" value="Genomic_DNA"/>
</dbReference>
<reference evidence="3" key="1">
    <citation type="submission" date="2007-12" db="EMBL/GenBank/DDBJ databases">
        <title>Annotation of Entamoeba dispar SAW760.</title>
        <authorList>
            <person name="Lorenzi H."/>
            <person name="Inman J."/>
            <person name="Schobel S."/>
            <person name="Amedeo P."/>
            <person name="Caler E."/>
        </authorList>
    </citation>
    <scope>NUCLEOTIDE SEQUENCE [LARGE SCALE GENOMIC DNA]</scope>
    <source>
        <strain evidence="3">ATCC PRA-260 / SAW760</strain>
    </source>
</reference>
<keyword evidence="1" id="KW-0472">Membrane</keyword>
<feature type="transmembrane region" description="Helical" evidence="1">
    <location>
        <begin position="165"/>
        <end position="182"/>
    </location>
</feature>
<dbReference type="OMA" id="RTHAIWH"/>
<dbReference type="GeneID" id="5885370"/>
<accession>B0EQ05</accession>
<keyword evidence="3" id="KW-1185">Reference proteome</keyword>
<feature type="transmembrane region" description="Helical" evidence="1">
    <location>
        <begin position="49"/>
        <end position="71"/>
    </location>
</feature>
<dbReference type="KEGG" id="edi:EDI_187850"/>
<dbReference type="PANTHER" id="PTHR20948:SF2">
    <property type="entry name" value="TRANSMEMBRANE PROTEIN 164"/>
    <property type="match status" value="1"/>
</dbReference>
<feature type="transmembrane region" description="Helical" evidence="1">
    <location>
        <begin position="108"/>
        <end position="129"/>
    </location>
</feature>
<feature type="transmembrane region" description="Helical" evidence="1">
    <location>
        <begin position="83"/>
        <end position="102"/>
    </location>
</feature>
<dbReference type="RefSeq" id="XP_001740205.1">
    <property type="nucleotide sequence ID" value="XM_001740153.1"/>
</dbReference>
<dbReference type="OrthoDB" id="17328at2759"/>
<evidence type="ECO:0000313" key="2">
    <source>
        <dbReference type="EMBL" id="EDR23389.1"/>
    </source>
</evidence>
<proteinExistence type="predicted"/>
<feature type="transmembrane region" description="Helical" evidence="1">
    <location>
        <begin position="136"/>
        <end position="153"/>
    </location>
</feature>
<evidence type="ECO:0000256" key="1">
    <source>
        <dbReference type="SAM" id="Phobius"/>
    </source>
</evidence>
<dbReference type="Proteomes" id="UP000008076">
    <property type="component" value="Unassembled WGS sequence"/>
</dbReference>
<dbReference type="VEuPathDB" id="AmoebaDB:EDI_187850"/>
<protein>
    <submittedName>
        <fullName evidence="2">Uncharacterized protein</fullName>
    </submittedName>
</protein>
<dbReference type="PANTHER" id="PTHR20948">
    <property type="entry name" value="TRANSMEMBRANE PROTEIN 164"/>
    <property type="match status" value="1"/>
</dbReference>
<gene>
    <name evidence="2" type="ORF">EDI_187850</name>
</gene>
<dbReference type="Pfam" id="PF14808">
    <property type="entry name" value="TMEM164"/>
    <property type="match status" value="1"/>
</dbReference>
<dbReference type="eggNOG" id="ENOG502RBHR">
    <property type="taxonomic scope" value="Eukaryota"/>
</dbReference>
<organism evidence="3">
    <name type="scientific">Entamoeba dispar (strain ATCC PRA-260 / SAW760)</name>
    <dbReference type="NCBI Taxonomy" id="370354"/>
    <lineage>
        <taxon>Eukaryota</taxon>
        <taxon>Amoebozoa</taxon>
        <taxon>Evosea</taxon>
        <taxon>Archamoebae</taxon>
        <taxon>Mastigamoebida</taxon>
        <taxon>Entamoebidae</taxon>
        <taxon>Entamoeba</taxon>
    </lineage>
</organism>
<sequence>MLDLFMNQFNIFIETWMSPIIDILEQGLINIAIKNDDERFWTVSPRENIHQLLFAIPFCLVDLILCYLIFPKTSTVHRNEKKWYYNILGCLCIFFFIMQLIYKYLRGVIVSIFMPCHCVLLVQSIVLFFFPQHTPFLYYCSCLPAVALIFPDTKKNILFFEKPMYFIQHTFQFLMPIVFNVTNTRPTIRQFFGYYFFGVFLFLLLAFYVMVPFSYATGLNLSFMLYYPHSSPWKGERYRLSAMLFVHYLGWIFGFVVYYLHVLFQWLIQKVFMLSKSTQAYKKEE</sequence>
<keyword evidence="1" id="KW-0812">Transmembrane</keyword>
<feature type="transmembrane region" description="Helical" evidence="1">
    <location>
        <begin position="248"/>
        <end position="268"/>
    </location>
</feature>
<dbReference type="InterPro" id="IPR026508">
    <property type="entry name" value="TMEM164"/>
</dbReference>